<keyword evidence="3" id="KW-1185">Reference proteome</keyword>
<accession>A0A8R7V4T8</accession>
<feature type="transmembrane region" description="Helical" evidence="1">
    <location>
        <begin position="88"/>
        <end position="106"/>
    </location>
</feature>
<keyword evidence="1" id="KW-0812">Transmembrane</keyword>
<evidence type="ECO:0000256" key="1">
    <source>
        <dbReference type="SAM" id="Phobius"/>
    </source>
</evidence>
<evidence type="ECO:0000313" key="2">
    <source>
        <dbReference type="EnsemblPlants" id="TuG1812G0700001322.01.T02.cds378605"/>
    </source>
</evidence>
<proteinExistence type="predicted"/>
<sequence>MRGKMFKHGRHQEPHPVVEIANAECRFCYVMYAVLSVKLASANDLLALVNECVLLTLMVENDWYLIVVPSSRRVAVGLGALSFLFKHVVEVSLTFAMLMFMGHWVFRRFINPFT</sequence>
<reference evidence="2" key="2">
    <citation type="submission" date="2018-03" db="EMBL/GenBank/DDBJ databases">
        <title>The Triticum urartu genome reveals the dynamic nature of wheat genome evolution.</title>
        <authorList>
            <person name="Ling H."/>
            <person name="Ma B."/>
            <person name="Shi X."/>
            <person name="Liu H."/>
            <person name="Dong L."/>
            <person name="Sun H."/>
            <person name="Cao Y."/>
            <person name="Gao Q."/>
            <person name="Zheng S."/>
            <person name="Li Y."/>
            <person name="Yu Y."/>
            <person name="Du H."/>
            <person name="Qi M."/>
            <person name="Li Y."/>
            <person name="Yu H."/>
            <person name="Cui Y."/>
            <person name="Wang N."/>
            <person name="Chen C."/>
            <person name="Wu H."/>
            <person name="Zhao Y."/>
            <person name="Zhang J."/>
            <person name="Li Y."/>
            <person name="Zhou W."/>
            <person name="Zhang B."/>
            <person name="Hu W."/>
            <person name="Eijk M."/>
            <person name="Tang J."/>
            <person name="Witsenboer H."/>
            <person name="Zhao S."/>
            <person name="Li Z."/>
            <person name="Zhang A."/>
            <person name="Wang D."/>
            <person name="Liang C."/>
        </authorList>
    </citation>
    <scope>NUCLEOTIDE SEQUENCE [LARGE SCALE GENOMIC DNA]</scope>
    <source>
        <strain evidence="2">cv. G1812</strain>
    </source>
</reference>
<keyword evidence="1" id="KW-0472">Membrane</keyword>
<reference evidence="2" key="3">
    <citation type="submission" date="2022-06" db="UniProtKB">
        <authorList>
            <consortium name="EnsemblPlants"/>
        </authorList>
    </citation>
    <scope>IDENTIFICATION</scope>
</reference>
<evidence type="ECO:0000313" key="3">
    <source>
        <dbReference type="Proteomes" id="UP000015106"/>
    </source>
</evidence>
<gene>
    <name evidence="2" type="primary">LOC125519723</name>
</gene>
<dbReference type="AlphaFoldDB" id="A0A8R7V4T8"/>
<keyword evidence="1" id="KW-1133">Transmembrane helix</keyword>
<protein>
    <submittedName>
        <fullName evidence="2">Uncharacterized protein</fullName>
    </submittedName>
</protein>
<name>A0A8R7V4T8_TRIUA</name>
<dbReference type="Proteomes" id="UP000015106">
    <property type="component" value="Chromosome 7"/>
</dbReference>
<dbReference type="EnsemblPlants" id="TuG1812G0700001322.01.T02">
    <property type="protein sequence ID" value="TuG1812G0700001322.01.T02.cds378605"/>
    <property type="gene ID" value="TuG1812G0700001322.01"/>
</dbReference>
<dbReference type="Gramene" id="TuG1812G0700001322.01.T02">
    <property type="protein sequence ID" value="TuG1812G0700001322.01.T02.cds378605"/>
    <property type="gene ID" value="TuG1812G0700001322.01"/>
</dbReference>
<reference evidence="3" key="1">
    <citation type="journal article" date="2013" name="Nature">
        <title>Draft genome of the wheat A-genome progenitor Triticum urartu.</title>
        <authorList>
            <person name="Ling H.Q."/>
            <person name="Zhao S."/>
            <person name="Liu D."/>
            <person name="Wang J."/>
            <person name="Sun H."/>
            <person name="Zhang C."/>
            <person name="Fan H."/>
            <person name="Li D."/>
            <person name="Dong L."/>
            <person name="Tao Y."/>
            <person name="Gao C."/>
            <person name="Wu H."/>
            <person name="Li Y."/>
            <person name="Cui Y."/>
            <person name="Guo X."/>
            <person name="Zheng S."/>
            <person name="Wang B."/>
            <person name="Yu K."/>
            <person name="Liang Q."/>
            <person name="Yang W."/>
            <person name="Lou X."/>
            <person name="Chen J."/>
            <person name="Feng M."/>
            <person name="Jian J."/>
            <person name="Zhang X."/>
            <person name="Luo G."/>
            <person name="Jiang Y."/>
            <person name="Liu J."/>
            <person name="Wang Z."/>
            <person name="Sha Y."/>
            <person name="Zhang B."/>
            <person name="Wu H."/>
            <person name="Tang D."/>
            <person name="Shen Q."/>
            <person name="Xue P."/>
            <person name="Zou S."/>
            <person name="Wang X."/>
            <person name="Liu X."/>
            <person name="Wang F."/>
            <person name="Yang Y."/>
            <person name="An X."/>
            <person name="Dong Z."/>
            <person name="Zhang K."/>
            <person name="Zhang X."/>
            <person name="Luo M.C."/>
            <person name="Dvorak J."/>
            <person name="Tong Y."/>
            <person name="Wang J."/>
            <person name="Yang H."/>
            <person name="Li Z."/>
            <person name="Wang D."/>
            <person name="Zhang A."/>
            <person name="Wang J."/>
        </authorList>
    </citation>
    <scope>NUCLEOTIDE SEQUENCE</scope>
    <source>
        <strain evidence="3">cv. G1812</strain>
    </source>
</reference>
<organism evidence="2 3">
    <name type="scientific">Triticum urartu</name>
    <name type="common">Red wild einkorn</name>
    <name type="synonym">Crithodium urartu</name>
    <dbReference type="NCBI Taxonomy" id="4572"/>
    <lineage>
        <taxon>Eukaryota</taxon>
        <taxon>Viridiplantae</taxon>
        <taxon>Streptophyta</taxon>
        <taxon>Embryophyta</taxon>
        <taxon>Tracheophyta</taxon>
        <taxon>Spermatophyta</taxon>
        <taxon>Magnoliopsida</taxon>
        <taxon>Liliopsida</taxon>
        <taxon>Poales</taxon>
        <taxon>Poaceae</taxon>
        <taxon>BOP clade</taxon>
        <taxon>Pooideae</taxon>
        <taxon>Triticodae</taxon>
        <taxon>Triticeae</taxon>
        <taxon>Triticinae</taxon>
        <taxon>Triticum</taxon>
    </lineage>
</organism>